<dbReference type="PANTHER" id="PTHR30290:SF9">
    <property type="entry name" value="OLIGOPEPTIDE-BINDING PROTEIN APPA"/>
    <property type="match status" value="1"/>
</dbReference>
<comment type="caution">
    <text evidence="7">The sequence shown here is derived from an EMBL/GenBank/DDBJ whole genome shotgun (WGS) entry which is preliminary data.</text>
</comment>
<feature type="compositionally biased region" description="Acidic residues" evidence="4">
    <location>
        <begin position="22"/>
        <end position="64"/>
    </location>
</feature>
<dbReference type="Gene3D" id="3.40.190.10">
    <property type="entry name" value="Periplasmic binding protein-like II"/>
    <property type="match status" value="1"/>
</dbReference>
<dbReference type="Gene3D" id="3.10.105.10">
    <property type="entry name" value="Dipeptide-binding Protein, Domain 3"/>
    <property type="match status" value="1"/>
</dbReference>
<reference evidence="7 8" key="1">
    <citation type="submission" date="2017-10" db="EMBL/GenBank/DDBJ databases">
        <title>Bacillus sp. nov., a halophilic bacterium isolated from a Yangshapao Lake.</title>
        <authorList>
            <person name="Wang H."/>
        </authorList>
    </citation>
    <scope>NUCLEOTIDE SEQUENCE [LARGE SCALE GENOMIC DNA]</scope>
    <source>
        <strain evidence="7 8">YSP-3</strain>
    </source>
</reference>
<evidence type="ECO:0000313" key="7">
    <source>
        <dbReference type="EMBL" id="PYZ98285.1"/>
    </source>
</evidence>
<gene>
    <name evidence="7" type="ORF">CR205_06720</name>
</gene>
<proteinExistence type="inferred from homology"/>
<dbReference type="GO" id="GO:0043190">
    <property type="term" value="C:ATP-binding cassette (ABC) transporter complex"/>
    <property type="evidence" value="ECO:0007669"/>
    <property type="project" value="InterPro"/>
</dbReference>
<dbReference type="OrthoDB" id="9796817at2"/>
<dbReference type="PANTHER" id="PTHR30290">
    <property type="entry name" value="PERIPLASMIC BINDING COMPONENT OF ABC TRANSPORTER"/>
    <property type="match status" value="1"/>
</dbReference>
<dbReference type="RefSeq" id="WP_110518157.1">
    <property type="nucleotide sequence ID" value="NZ_PDOF01000001.1"/>
</dbReference>
<dbReference type="PROSITE" id="PS51257">
    <property type="entry name" value="PROKAR_LIPOPROTEIN"/>
    <property type="match status" value="1"/>
</dbReference>
<name>A0A2W0HL74_9BACI</name>
<dbReference type="GO" id="GO:0015833">
    <property type="term" value="P:peptide transport"/>
    <property type="evidence" value="ECO:0007669"/>
    <property type="project" value="TreeGrafter"/>
</dbReference>
<evidence type="ECO:0000256" key="5">
    <source>
        <dbReference type="SAM" id="SignalP"/>
    </source>
</evidence>
<feature type="domain" description="Solute-binding protein family 5" evidence="6">
    <location>
        <begin position="116"/>
        <end position="511"/>
    </location>
</feature>
<dbReference type="InterPro" id="IPR030678">
    <property type="entry name" value="Peptide/Ni-bd"/>
</dbReference>
<comment type="similarity">
    <text evidence="1">Belongs to the bacterial solute-binding protein 5 family.</text>
</comment>
<dbReference type="GO" id="GO:0042597">
    <property type="term" value="C:periplasmic space"/>
    <property type="evidence" value="ECO:0007669"/>
    <property type="project" value="UniProtKB-ARBA"/>
</dbReference>
<keyword evidence="8" id="KW-1185">Reference proteome</keyword>
<dbReference type="Pfam" id="PF00496">
    <property type="entry name" value="SBP_bac_5"/>
    <property type="match status" value="1"/>
</dbReference>
<evidence type="ECO:0000259" key="6">
    <source>
        <dbReference type="Pfam" id="PF00496"/>
    </source>
</evidence>
<dbReference type="SUPFAM" id="SSF53850">
    <property type="entry name" value="Periplasmic binding protein-like II"/>
    <property type="match status" value="1"/>
</dbReference>
<feature type="signal peptide" evidence="5">
    <location>
        <begin position="1"/>
        <end position="18"/>
    </location>
</feature>
<dbReference type="Proteomes" id="UP000248066">
    <property type="component" value="Unassembled WGS sequence"/>
</dbReference>
<feature type="chain" id="PRO_5038472759" evidence="5">
    <location>
        <begin position="19"/>
        <end position="599"/>
    </location>
</feature>
<organism evidence="7 8">
    <name type="scientific">Alteribacter lacisalsi</name>
    <dbReference type="NCBI Taxonomy" id="2045244"/>
    <lineage>
        <taxon>Bacteria</taxon>
        <taxon>Bacillati</taxon>
        <taxon>Bacillota</taxon>
        <taxon>Bacilli</taxon>
        <taxon>Bacillales</taxon>
        <taxon>Bacillaceae</taxon>
        <taxon>Alteribacter</taxon>
    </lineage>
</organism>
<evidence type="ECO:0000256" key="1">
    <source>
        <dbReference type="ARBA" id="ARBA00005695"/>
    </source>
</evidence>
<sequence>MKKSLLLSVLLSGSIVMAACGDDTEPADADTPDDAEETEESADDADDDEDASDEDADEEDEAAQEDAPQGGTVTYGYTQPFAGIFDIAHYGGQDDALALGLMTEGLVGTDDELLPEPNLATWEMSDDGKTITFHIEPGVKWHNGEELTAQDMAYAWQVIAHPDYTATRFSNVEMIVGAQEVKDLEDYDAEATHELEGVTIIDDHTIQVEVVEAAPNTLLNLWTNPIPSAHYEGLAVAEMEEADQVRREPVGLGPFKVTNIVPGEQVEFEAFEDYWQGRPNLDGVIYRIIDGEMAGELVQQGEVDIIDVPPSQAVDLEGVDGVTLEEIEALSYSYIGFKLGHWDGEKVVMDNPKFEDKRVRQAFAHAINRQGIIDAFSEGYGTVINAPESVVSWAYPDESTLTDYDYNPERAAELLAEAGYEDVTGDGWLEDPNGEEFTVNFMAMSGTDISEPRATYIVQNLQDVGVNASLQDGQLFEFNLFYDLVEEDDADIDLFMGAWGLAADPDPSGLWREQDFWNFPRWVNEESEELIVRGLSEEAMDIDYRTEVYQEWHQLVNEELPMIPMFSPTTVYAIDSEVGGVTVGVRDATEDAHLWYRNQ</sequence>
<accession>A0A2W0HL74</accession>
<evidence type="ECO:0000256" key="2">
    <source>
        <dbReference type="ARBA" id="ARBA00022448"/>
    </source>
</evidence>
<dbReference type="Gene3D" id="3.90.76.10">
    <property type="entry name" value="Dipeptide-binding Protein, Domain 1"/>
    <property type="match status" value="1"/>
</dbReference>
<keyword evidence="2" id="KW-0813">Transport</keyword>
<dbReference type="AlphaFoldDB" id="A0A2W0HL74"/>
<dbReference type="PIRSF" id="PIRSF002741">
    <property type="entry name" value="MppA"/>
    <property type="match status" value="1"/>
</dbReference>
<dbReference type="EMBL" id="PDOF01000001">
    <property type="protein sequence ID" value="PYZ98285.1"/>
    <property type="molecule type" value="Genomic_DNA"/>
</dbReference>
<evidence type="ECO:0000256" key="4">
    <source>
        <dbReference type="SAM" id="MobiDB-lite"/>
    </source>
</evidence>
<dbReference type="NCBIfam" id="NF045467">
    <property type="entry name" value="Opp4A"/>
    <property type="match status" value="1"/>
</dbReference>
<evidence type="ECO:0000256" key="3">
    <source>
        <dbReference type="ARBA" id="ARBA00022729"/>
    </source>
</evidence>
<evidence type="ECO:0000313" key="8">
    <source>
        <dbReference type="Proteomes" id="UP000248066"/>
    </source>
</evidence>
<dbReference type="InterPro" id="IPR000914">
    <property type="entry name" value="SBP_5_dom"/>
</dbReference>
<dbReference type="CDD" id="cd08510">
    <property type="entry name" value="PBP2_Lactococcal_OppA_like"/>
    <property type="match status" value="1"/>
</dbReference>
<keyword evidence="3 5" id="KW-0732">Signal</keyword>
<protein>
    <submittedName>
        <fullName evidence="7">Oligopeptide ABC transporter substrate-binding protein</fullName>
    </submittedName>
</protein>
<feature type="region of interest" description="Disordered" evidence="4">
    <location>
        <begin position="21"/>
        <end position="75"/>
    </location>
</feature>
<dbReference type="InterPro" id="IPR050034">
    <property type="entry name" value="Opp4A"/>
</dbReference>
<dbReference type="GO" id="GO:1904680">
    <property type="term" value="F:peptide transmembrane transporter activity"/>
    <property type="evidence" value="ECO:0007669"/>
    <property type="project" value="TreeGrafter"/>
</dbReference>
<dbReference type="InterPro" id="IPR039424">
    <property type="entry name" value="SBP_5"/>
</dbReference>